<dbReference type="HAMAP" id="MF_00735">
    <property type="entry name" value="Methyltr_PrmA"/>
    <property type="match status" value="1"/>
</dbReference>
<feature type="binding site" evidence="6">
    <location>
        <position position="141"/>
    </location>
    <ligand>
        <name>S-adenosyl-L-methionine</name>
        <dbReference type="ChEBI" id="CHEBI:59789"/>
    </ligand>
</feature>
<evidence type="ECO:0000256" key="2">
    <source>
        <dbReference type="ARBA" id="ARBA00022490"/>
    </source>
</evidence>
<dbReference type="Gene3D" id="3.40.50.150">
    <property type="entry name" value="Vaccinia Virus protein VP39"/>
    <property type="match status" value="1"/>
</dbReference>
<keyword evidence="3 6" id="KW-0489">Methyltransferase</keyword>
<dbReference type="NCBIfam" id="TIGR00406">
    <property type="entry name" value="prmA"/>
    <property type="match status" value="1"/>
</dbReference>
<evidence type="ECO:0000256" key="3">
    <source>
        <dbReference type="ARBA" id="ARBA00022603"/>
    </source>
</evidence>
<dbReference type="KEGG" id="marq:MARGE09_P0500"/>
<comment type="subcellular location">
    <subcellularLocation>
        <location evidence="6">Cytoplasm</location>
    </subcellularLocation>
</comment>
<protein>
    <recommendedName>
        <fullName evidence="6">Ribosomal protein L11 methyltransferase</fullName>
        <shortName evidence="6">L11 Mtase</shortName>
        <ecNumber evidence="6">2.1.1.-</ecNumber>
    </recommendedName>
</protein>
<dbReference type="PANTHER" id="PTHR43648">
    <property type="entry name" value="ELECTRON TRANSFER FLAVOPROTEIN BETA SUBUNIT LYSINE METHYLTRANSFERASE"/>
    <property type="match status" value="1"/>
</dbReference>
<proteinExistence type="inferred from homology"/>
<feature type="binding site" evidence="6">
    <location>
        <position position="184"/>
    </location>
    <ligand>
        <name>S-adenosyl-L-methionine</name>
        <dbReference type="ChEBI" id="CHEBI:59789"/>
    </ligand>
</feature>
<reference evidence="7 8" key="1">
    <citation type="journal article" date="2022" name="IScience">
        <title>An ultrasensitive nanofiber-based assay for enzymatic hydrolysis and deep-sea microbial degradation of cellulose.</title>
        <authorList>
            <person name="Tsudome M."/>
            <person name="Tachioka M."/>
            <person name="Miyazaki M."/>
            <person name="Uchimura K."/>
            <person name="Tsuda M."/>
            <person name="Takaki Y."/>
            <person name="Deguchi S."/>
        </authorList>
    </citation>
    <scope>NUCLEOTIDE SEQUENCE [LARGE SCALE GENOMIC DNA]</scope>
    <source>
        <strain evidence="7 8">GE09</strain>
    </source>
</reference>
<dbReference type="CDD" id="cd02440">
    <property type="entry name" value="AdoMet_MTases"/>
    <property type="match status" value="1"/>
</dbReference>
<dbReference type="Proteomes" id="UP001320119">
    <property type="component" value="Chromosome"/>
</dbReference>
<dbReference type="GO" id="GO:0016279">
    <property type="term" value="F:protein-lysine N-methyltransferase activity"/>
    <property type="evidence" value="ECO:0007669"/>
    <property type="project" value="TreeGrafter"/>
</dbReference>
<comment type="catalytic activity">
    <reaction evidence="6">
        <text>L-lysyl-[protein] + 3 S-adenosyl-L-methionine = N(6),N(6),N(6)-trimethyl-L-lysyl-[protein] + 3 S-adenosyl-L-homocysteine + 3 H(+)</text>
        <dbReference type="Rhea" id="RHEA:54192"/>
        <dbReference type="Rhea" id="RHEA-COMP:9752"/>
        <dbReference type="Rhea" id="RHEA-COMP:13826"/>
        <dbReference type="ChEBI" id="CHEBI:15378"/>
        <dbReference type="ChEBI" id="CHEBI:29969"/>
        <dbReference type="ChEBI" id="CHEBI:57856"/>
        <dbReference type="ChEBI" id="CHEBI:59789"/>
        <dbReference type="ChEBI" id="CHEBI:61961"/>
    </reaction>
</comment>
<dbReference type="PIRSF" id="PIRSF000401">
    <property type="entry name" value="RPL11_MTase"/>
    <property type="match status" value="1"/>
</dbReference>
<evidence type="ECO:0000313" key="8">
    <source>
        <dbReference type="Proteomes" id="UP001320119"/>
    </source>
</evidence>
<evidence type="ECO:0000256" key="4">
    <source>
        <dbReference type="ARBA" id="ARBA00022679"/>
    </source>
</evidence>
<feature type="binding site" evidence="6">
    <location>
        <position position="226"/>
    </location>
    <ligand>
        <name>S-adenosyl-L-methionine</name>
        <dbReference type="ChEBI" id="CHEBI:59789"/>
    </ligand>
</feature>
<keyword evidence="2 6" id="KW-0963">Cytoplasm</keyword>
<keyword evidence="8" id="KW-1185">Reference proteome</keyword>
<accession>A0AAN2BIS9</accession>
<dbReference type="PANTHER" id="PTHR43648:SF1">
    <property type="entry name" value="ELECTRON TRANSFER FLAVOPROTEIN BETA SUBUNIT LYSINE METHYLTRANSFERASE"/>
    <property type="match status" value="1"/>
</dbReference>
<keyword evidence="7" id="KW-0689">Ribosomal protein</keyword>
<comment type="function">
    <text evidence="6">Methylates ribosomal protein L11.</text>
</comment>
<dbReference type="GO" id="GO:0005840">
    <property type="term" value="C:ribosome"/>
    <property type="evidence" value="ECO:0007669"/>
    <property type="project" value="UniProtKB-KW"/>
</dbReference>
<keyword evidence="5 6" id="KW-0949">S-adenosyl-L-methionine</keyword>
<evidence type="ECO:0000256" key="6">
    <source>
        <dbReference type="HAMAP-Rule" id="MF_00735"/>
    </source>
</evidence>
<evidence type="ECO:0000256" key="1">
    <source>
        <dbReference type="ARBA" id="ARBA00009741"/>
    </source>
</evidence>
<comment type="similarity">
    <text evidence="1 6">Belongs to the methyltransferase superfamily. PrmA family.</text>
</comment>
<dbReference type="GO" id="GO:0032259">
    <property type="term" value="P:methylation"/>
    <property type="evidence" value="ECO:0007669"/>
    <property type="project" value="UniProtKB-KW"/>
</dbReference>
<name>A0AAN2BIS9_9GAMM</name>
<dbReference type="InterPro" id="IPR004498">
    <property type="entry name" value="Ribosomal_PrmA_MeTrfase"/>
</dbReference>
<gene>
    <name evidence="6" type="primary">prmA</name>
    <name evidence="7" type="ORF">MARGE09_P0500</name>
</gene>
<dbReference type="GO" id="GO:0005829">
    <property type="term" value="C:cytosol"/>
    <property type="evidence" value="ECO:0007669"/>
    <property type="project" value="TreeGrafter"/>
</dbReference>
<dbReference type="Pfam" id="PF06325">
    <property type="entry name" value="PrmA"/>
    <property type="match status" value="1"/>
</dbReference>
<dbReference type="InterPro" id="IPR050078">
    <property type="entry name" value="Ribosomal_L11_MeTrfase_PrmA"/>
</dbReference>
<keyword evidence="7" id="KW-0687">Ribonucleoprotein</keyword>
<feature type="binding site" evidence="6">
    <location>
        <position position="162"/>
    </location>
    <ligand>
        <name>S-adenosyl-L-methionine</name>
        <dbReference type="ChEBI" id="CHEBI:59789"/>
    </ligand>
</feature>
<sequence length="290" mass="31721">MPWLEIHINTNREDAPLIEDQLMEVGALSVTLQDNADQPIFEPALGETPLWSETRVTGLFEAEVDTSTIDSQLQLPTKANFKWHIVEDKDWEREWMQHYNPIQCGDNFWICPSWIAPPNPEAVNLLLDPGLAFGTGTHPTTFLCLQWLATQALTDKDIIDYGCGSGILGIGAILLGAKQVLGVDIDPQALLATQDNAQRNAIAAERFPVVFPDKCSNSPVDVMVANILAGPLVELAPTLTPLVKPGGKLCLSGILATQAEAVQAAYAPFFDFDPVAKKEEWVRLTATKHA</sequence>
<dbReference type="EC" id="2.1.1.-" evidence="6"/>
<organism evidence="7 8">
    <name type="scientific">Marinagarivorans cellulosilyticus</name>
    <dbReference type="NCBI Taxonomy" id="2721545"/>
    <lineage>
        <taxon>Bacteria</taxon>
        <taxon>Pseudomonadati</taxon>
        <taxon>Pseudomonadota</taxon>
        <taxon>Gammaproteobacteria</taxon>
        <taxon>Cellvibrionales</taxon>
        <taxon>Cellvibrionaceae</taxon>
        <taxon>Marinagarivorans</taxon>
    </lineage>
</organism>
<dbReference type="InterPro" id="IPR029063">
    <property type="entry name" value="SAM-dependent_MTases_sf"/>
</dbReference>
<dbReference type="EMBL" id="AP023086">
    <property type="protein sequence ID" value="BCD96300.1"/>
    <property type="molecule type" value="Genomic_DNA"/>
</dbReference>
<dbReference type="AlphaFoldDB" id="A0AAN2BIS9"/>
<keyword evidence="4 6" id="KW-0808">Transferase</keyword>
<evidence type="ECO:0000256" key="5">
    <source>
        <dbReference type="ARBA" id="ARBA00022691"/>
    </source>
</evidence>
<evidence type="ECO:0000313" key="7">
    <source>
        <dbReference type="EMBL" id="BCD96300.1"/>
    </source>
</evidence>
<dbReference type="RefSeq" id="WP_236985803.1">
    <property type="nucleotide sequence ID" value="NZ_AP023086.1"/>
</dbReference>
<dbReference type="SUPFAM" id="SSF53335">
    <property type="entry name" value="S-adenosyl-L-methionine-dependent methyltransferases"/>
    <property type="match status" value="1"/>
</dbReference>